<organism evidence="1">
    <name type="scientific">Brachypodium distachyon</name>
    <name type="common">Purple false brome</name>
    <name type="synonym">Trachynia distachya</name>
    <dbReference type="NCBI Taxonomy" id="15368"/>
    <lineage>
        <taxon>Eukaryota</taxon>
        <taxon>Viridiplantae</taxon>
        <taxon>Streptophyta</taxon>
        <taxon>Embryophyta</taxon>
        <taxon>Tracheophyta</taxon>
        <taxon>Spermatophyta</taxon>
        <taxon>Magnoliopsida</taxon>
        <taxon>Liliopsida</taxon>
        <taxon>Poales</taxon>
        <taxon>Poaceae</taxon>
        <taxon>BOP clade</taxon>
        <taxon>Pooideae</taxon>
        <taxon>Stipodae</taxon>
        <taxon>Brachypodieae</taxon>
        <taxon>Brachypodium</taxon>
    </lineage>
</organism>
<reference evidence="1 2" key="1">
    <citation type="journal article" date="2010" name="Nature">
        <title>Genome sequencing and analysis of the model grass Brachypodium distachyon.</title>
        <authorList>
            <consortium name="International Brachypodium Initiative"/>
        </authorList>
    </citation>
    <scope>NUCLEOTIDE SEQUENCE [LARGE SCALE GENOMIC DNA]</scope>
    <source>
        <strain evidence="1 2">Bd21</strain>
    </source>
</reference>
<keyword evidence="3" id="KW-1185">Reference proteome</keyword>
<reference evidence="1" key="2">
    <citation type="submission" date="2017-06" db="EMBL/GenBank/DDBJ databases">
        <title>WGS assembly of Brachypodium distachyon.</title>
        <authorList>
            <consortium name="The International Brachypodium Initiative"/>
            <person name="Lucas S."/>
            <person name="Harmon-Smith M."/>
            <person name="Lail K."/>
            <person name="Tice H."/>
            <person name="Grimwood J."/>
            <person name="Bruce D."/>
            <person name="Barry K."/>
            <person name="Shu S."/>
            <person name="Lindquist E."/>
            <person name="Wang M."/>
            <person name="Pitluck S."/>
            <person name="Vogel J.P."/>
            <person name="Garvin D.F."/>
            <person name="Mockler T.C."/>
            <person name="Schmutz J."/>
            <person name="Rokhsar D."/>
            <person name="Bevan M.W."/>
        </authorList>
    </citation>
    <scope>NUCLEOTIDE SEQUENCE</scope>
    <source>
        <strain evidence="1">Bd21</strain>
    </source>
</reference>
<name>A0A2K2DJM5_BRADI</name>
<evidence type="ECO:0000313" key="1">
    <source>
        <dbReference type="EMBL" id="PNT74479.1"/>
    </source>
</evidence>
<evidence type="ECO:0000313" key="2">
    <source>
        <dbReference type="EnsemblPlants" id="PNT74479"/>
    </source>
</evidence>
<evidence type="ECO:0000313" key="3">
    <source>
        <dbReference type="Proteomes" id="UP000008810"/>
    </source>
</evidence>
<sequence length="128" mass="15184">MFCSEPETIQHLFFDCLVATLIWEFMSLLLGKNLGSSLEQIAHFWVGNRKNEVLNMATAAVLWSLWKCRNNIFFRSSAWSSMHVIWRMVLRHLRSWKHLCSNANQDVLAHMLRRLEDKSVEIPRLRLR</sequence>
<accession>A0A2K2DJM5</accession>
<dbReference type="Gramene" id="PNT74479">
    <property type="protein sequence ID" value="PNT74479"/>
    <property type="gene ID" value="BRADI_1g15345v3"/>
</dbReference>
<dbReference type="AlphaFoldDB" id="A0A2K2DJM5"/>
<dbReference type="EMBL" id="CM000880">
    <property type="protein sequence ID" value="PNT74479.1"/>
    <property type="molecule type" value="Genomic_DNA"/>
</dbReference>
<evidence type="ECO:0008006" key="4">
    <source>
        <dbReference type="Google" id="ProtNLM"/>
    </source>
</evidence>
<protein>
    <recommendedName>
        <fullName evidence="4">Reverse transcriptase zinc-binding domain-containing protein</fullName>
    </recommendedName>
</protein>
<proteinExistence type="predicted"/>
<reference evidence="2" key="3">
    <citation type="submission" date="2018-08" db="UniProtKB">
        <authorList>
            <consortium name="EnsemblPlants"/>
        </authorList>
    </citation>
    <scope>IDENTIFICATION</scope>
    <source>
        <strain evidence="2">cv. Bd21</strain>
    </source>
</reference>
<dbReference type="EnsemblPlants" id="PNT74479">
    <property type="protein sequence ID" value="PNT74479"/>
    <property type="gene ID" value="BRADI_1g15345v3"/>
</dbReference>
<dbReference type="OrthoDB" id="682975at2759"/>
<gene>
    <name evidence="1" type="ORF">BRADI_1g15345v3</name>
</gene>
<dbReference type="InParanoid" id="A0A2K2DJM5"/>
<dbReference type="Proteomes" id="UP000008810">
    <property type="component" value="Chromosome 1"/>
</dbReference>